<proteinExistence type="inferred from homology"/>
<evidence type="ECO:0000256" key="1">
    <source>
        <dbReference type="ARBA" id="ARBA00007274"/>
    </source>
</evidence>
<dbReference type="PANTHER" id="PTHR23416:SF23">
    <property type="entry name" value="ACETYLTRANSFERASE C18B11.09C-RELATED"/>
    <property type="match status" value="1"/>
</dbReference>
<dbReference type="CDD" id="cd05825">
    <property type="entry name" value="LbH_wcaF_like"/>
    <property type="match status" value="1"/>
</dbReference>
<dbReference type="RefSeq" id="WP_311502237.1">
    <property type="nucleotide sequence ID" value="NZ_JAVRHK010000002.1"/>
</dbReference>
<dbReference type="SUPFAM" id="SSF51161">
    <property type="entry name" value="Trimeric LpxA-like enzymes"/>
    <property type="match status" value="1"/>
</dbReference>
<comment type="caution">
    <text evidence="3">The sequence shown here is derived from an EMBL/GenBank/DDBJ whole genome shotgun (WGS) entry which is preliminary data.</text>
</comment>
<sequence length="195" mass="21689">MIKSETLQFSSKHNEDTFSGPSFSLQNRISRLIWNIVSFFLFRFTPNPLHGWRAFLLRLFGAEVGKKVHVYPKVKIWAPWNLSLGNECGIANGVNLYSQGRINIGKRVVVSQGAHLVAGTHDYTKPGFPLITFPINIGDHVWIAAEAFIHPGVRIGEGSVIGARSVVSKDMPSWMVCAGHPCVPLKERKLEGIKN</sequence>
<organism evidence="3 4">
    <name type="scientific">Autumnicola musiva</name>
    <dbReference type="NCBI Taxonomy" id="3075589"/>
    <lineage>
        <taxon>Bacteria</taxon>
        <taxon>Pseudomonadati</taxon>
        <taxon>Bacteroidota</taxon>
        <taxon>Flavobacteriia</taxon>
        <taxon>Flavobacteriales</taxon>
        <taxon>Flavobacteriaceae</taxon>
        <taxon>Autumnicola</taxon>
    </lineage>
</organism>
<dbReference type="Gene3D" id="2.160.10.10">
    <property type="entry name" value="Hexapeptide repeat proteins"/>
    <property type="match status" value="1"/>
</dbReference>
<name>A0ABU3D477_9FLAO</name>
<keyword evidence="4" id="KW-1185">Reference proteome</keyword>
<dbReference type="InterPro" id="IPR001451">
    <property type="entry name" value="Hexapep"/>
</dbReference>
<evidence type="ECO:0000313" key="3">
    <source>
        <dbReference type="EMBL" id="MDT0675843.1"/>
    </source>
</evidence>
<dbReference type="InterPro" id="IPR011004">
    <property type="entry name" value="Trimer_LpxA-like_sf"/>
</dbReference>
<comment type="similarity">
    <text evidence="1">Belongs to the transferase hexapeptide repeat family.</text>
</comment>
<protein>
    <submittedName>
        <fullName evidence="3">WcaF family extracellular polysaccharide biosynthesis acetyltransferase</fullName>
    </submittedName>
</protein>
<evidence type="ECO:0000256" key="2">
    <source>
        <dbReference type="ARBA" id="ARBA00022679"/>
    </source>
</evidence>
<dbReference type="Proteomes" id="UP001262582">
    <property type="component" value="Unassembled WGS sequence"/>
</dbReference>
<dbReference type="NCBIfam" id="NF007797">
    <property type="entry name" value="PRK10502.1"/>
    <property type="match status" value="1"/>
</dbReference>
<evidence type="ECO:0000313" key="4">
    <source>
        <dbReference type="Proteomes" id="UP001262582"/>
    </source>
</evidence>
<gene>
    <name evidence="3" type="ORF">RM539_04495</name>
</gene>
<reference evidence="3 4" key="1">
    <citation type="submission" date="2023-09" db="EMBL/GenBank/DDBJ databases">
        <authorList>
            <person name="Rey-Velasco X."/>
        </authorList>
    </citation>
    <scope>NUCLEOTIDE SEQUENCE [LARGE SCALE GENOMIC DNA]</scope>
    <source>
        <strain evidence="3 4">F117</strain>
    </source>
</reference>
<dbReference type="InterPro" id="IPR051159">
    <property type="entry name" value="Hexapeptide_acetyltransf"/>
</dbReference>
<dbReference type="EMBL" id="JAVRHK010000002">
    <property type="protein sequence ID" value="MDT0675843.1"/>
    <property type="molecule type" value="Genomic_DNA"/>
</dbReference>
<keyword evidence="2" id="KW-0808">Transferase</keyword>
<dbReference type="PANTHER" id="PTHR23416">
    <property type="entry name" value="SIALIC ACID SYNTHASE-RELATED"/>
    <property type="match status" value="1"/>
</dbReference>
<dbReference type="Pfam" id="PF00132">
    <property type="entry name" value="Hexapep"/>
    <property type="match status" value="1"/>
</dbReference>
<accession>A0ABU3D477</accession>